<dbReference type="PANTHER" id="PTHR23028:SF131">
    <property type="entry name" value="BLR2367 PROTEIN"/>
    <property type="match status" value="1"/>
</dbReference>
<comment type="subcellular location">
    <subcellularLocation>
        <location evidence="1">Membrane</location>
    </subcellularLocation>
</comment>
<accession>A0ABT9V366</accession>
<feature type="transmembrane region" description="Helical" evidence="3">
    <location>
        <begin position="130"/>
        <end position="152"/>
    </location>
</feature>
<feature type="transmembrane region" description="Helical" evidence="3">
    <location>
        <begin position="280"/>
        <end position="302"/>
    </location>
</feature>
<feature type="transmembrane region" description="Helical" evidence="3">
    <location>
        <begin position="237"/>
        <end position="260"/>
    </location>
</feature>
<feature type="transmembrane region" description="Helical" evidence="3">
    <location>
        <begin position="84"/>
        <end position="102"/>
    </location>
</feature>
<comment type="caution">
    <text evidence="5">The sequence shown here is derived from an EMBL/GenBank/DDBJ whole genome shotgun (WGS) entry which is preliminary data.</text>
</comment>
<keyword evidence="3" id="KW-0472">Membrane</keyword>
<dbReference type="InterPro" id="IPR002656">
    <property type="entry name" value="Acyl_transf_3_dom"/>
</dbReference>
<evidence type="ECO:0000313" key="6">
    <source>
        <dbReference type="Proteomes" id="UP001231362"/>
    </source>
</evidence>
<evidence type="ECO:0000256" key="1">
    <source>
        <dbReference type="ARBA" id="ARBA00004370"/>
    </source>
</evidence>
<keyword evidence="3" id="KW-0812">Transmembrane</keyword>
<protein>
    <submittedName>
        <fullName evidence="5">Peptidoglycan/LPS O-acetylase OafA/YrhL</fullName>
    </submittedName>
</protein>
<gene>
    <name evidence="5" type="ORF">J2S07_001687</name>
</gene>
<feature type="transmembrane region" description="Helical" evidence="3">
    <location>
        <begin position="308"/>
        <end position="329"/>
    </location>
</feature>
<feature type="transmembrane region" description="Helical" evidence="3">
    <location>
        <begin position="213"/>
        <end position="231"/>
    </location>
</feature>
<feature type="domain" description="Acyltransferase 3" evidence="4">
    <location>
        <begin position="12"/>
        <end position="325"/>
    </location>
</feature>
<comment type="similarity">
    <text evidence="2">Belongs to the acyltransferase 3 family.</text>
</comment>
<sequence length="355" mass="41175">MRKQLNLIQFSRALVPLFVILLHAKAFMATYFHYDFLHLPHVARSGGVYYFFALSGFMVYYLYHKDFGNQGKVKDYLYKRFIRIYPFYWILTLCILPVYFIFPSLGSGNERHIGHIIASFLLYPDDEYPILSVAWSLSHTVFFYLIISLSFFEKKFVSVFIPAVWGFLSLLFSIEVLKSSHYFINFLFSFNNLIFLLGVACAYLVTKIPIQMGISKVMIFTGLIGFPLSWINEEFGYFNIDLQITTTISSIFLLIGFSSIDLQREITIPKMAKFLGDASFSIYLTHFTCMSALSIILSSMTILKIPNFLLAILLIVFSIIFGSIIHVLLEKPLNRKLRNLYNRKKGFPFRWKPSA</sequence>
<dbReference type="RefSeq" id="WP_307149944.1">
    <property type="nucleotide sequence ID" value="NZ_JAUSTU010000006.1"/>
</dbReference>
<dbReference type="InterPro" id="IPR050879">
    <property type="entry name" value="Acyltransferase_3"/>
</dbReference>
<feature type="transmembrane region" description="Helical" evidence="3">
    <location>
        <begin position="159"/>
        <end position="177"/>
    </location>
</feature>
<dbReference type="Proteomes" id="UP001231362">
    <property type="component" value="Unassembled WGS sequence"/>
</dbReference>
<dbReference type="PANTHER" id="PTHR23028">
    <property type="entry name" value="ACETYLTRANSFERASE"/>
    <property type="match status" value="1"/>
</dbReference>
<evidence type="ECO:0000256" key="3">
    <source>
        <dbReference type="SAM" id="Phobius"/>
    </source>
</evidence>
<keyword evidence="3" id="KW-1133">Transmembrane helix</keyword>
<name>A0ABT9V366_9BACL</name>
<feature type="transmembrane region" description="Helical" evidence="3">
    <location>
        <begin position="46"/>
        <end position="63"/>
    </location>
</feature>
<dbReference type="Pfam" id="PF01757">
    <property type="entry name" value="Acyl_transf_3"/>
    <property type="match status" value="1"/>
</dbReference>
<evidence type="ECO:0000313" key="5">
    <source>
        <dbReference type="EMBL" id="MDQ0155382.1"/>
    </source>
</evidence>
<proteinExistence type="inferred from homology"/>
<feature type="transmembrane region" description="Helical" evidence="3">
    <location>
        <begin position="183"/>
        <end position="206"/>
    </location>
</feature>
<reference evidence="5 6" key="1">
    <citation type="submission" date="2023-07" db="EMBL/GenBank/DDBJ databases">
        <title>Genomic Encyclopedia of Type Strains, Phase IV (KMG-IV): sequencing the most valuable type-strain genomes for metagenomic binning, comparative biology and taxonomic classification.</title>
        <authorList>
            <person name="Goeker M."/>
        </authorList>
    </citation>
    <scope>NUCLEOTIDE SEQUENCE [LARGE SCALE GENOMIC DNA]</scope>
    <source>
        <strain evidence="5 6">DSM 23948</strain>
    </source>
</reference>
<organism evidence="5 6">
    <name type="scientific">Anoxybacillus andreesenii</name>
    <dbReference type="NCBI Taxonomy" id="1325932"/>
    <lineage>
        <taxon>Bacteria</taxon>
        <taxon>Bacillati</taxon>
        <taxon>Bacillota</taxon>
        <taxon>Bacilli</taxon>
        <taxon>Bacillales</taxon>
        <taxon>Anoxybacillaceae</taxon>
        <taxon>Anoxybacillus</taxon>
    </lineage>
</organism>
<dbReference type="EMBL" id="JAUSTU010000006">
    <property type="protein sequence ID" value="MDQ0155382.1"/>
    <property type="molecule type" value="Genomic_DNA"/>
</dbReference>
<evidence type="ECO:0000259" key="4">
    <source>
        <dbReference type="Pfam" id="PF01757"/>
    </source>
</evidence>
<feature type="transmembrane region" description="Helical" evidence="3">
    <location>
        <begin position="12"/>
        <end position="34"/>
    </location>
</feature>
<keyword evidence="6" id="KW-1185">Reference proteome</keyword>
<evidence type="ECO:0000256" key="2">
    <source>
        <dbReference type="ARBA" id="ARBA00007400"/>
    </source>
</evidence>